<dbReference type="OMA" id="HIWMDDA"/>
<dbReference type="GeneID" id="180019"/>
<dbReference type="InParanoid" id="Q93161"/>
<dbReference type="Pfam" id="PF02206">
    <property type="entry name" value="WSN"/>
    <property type="match status" value="1"/>
</dbReference>
<dbReference type="SUPFAM" id="SSF52113">
    <property type="entry name" value="BRCT domain"/>
    <property type="match status" value="1"/>
</dbReference>
<feature type="domain" description="BRCT" evidence="3">
    <location>
        <begin position="1006"/>
        <end position="1076"/>
    </location>
</feature>
<dbReference type="PANTHER" id="PTHR22956:SF14">
    <property type="entry name" value="BRCT DOMAIN-CONTAINING PROTEIN"/>
    <property type="match status" value="1"/>
</dbReference>
<dbReference type="PROSITE" id="PS50088">
    <property type="entry name" value="ANK_REPEAT"/>
    <property type="match status" value="1"/>
</dbReference>
<dbReference type="UCSC" id="C01G10.1">
    <property type="organism name" value="c. elegans"/>
</dbReference>
<dbReference type="InterPro" id="IPR002110">
    <property type="entry name" value="Ankyrin_rpt"/>
</dbReference>
<dbReference type="SMART" id="SM00453">
    <property type="entry name" value="WSN"/>
    <property type="match status" value="1"/>
</dbReference>
<dbReference type="SUPFAM" id="SSF48403">
    <property type="entry name" value="Ankyrin repeat"/>
    <property type="match status" value="1"/>
</dbReference>
<dbReference type="AGR" id="WB:WBGene00007230"/>
<evidence type="ECO:0000313" key="4">
    <source>
        <dbReference type="EMBL" id="CAB02703.2"/>
    </source>
</evidence>
<dbReference type="AlphaFoldDB" id="Q93161"/>
<organism evidence="4 5">
    <name type="scientific">Caenorhabditis elegans</name>
    <dbReference type="NCBI Taxonomy" id="6239"/>
    <lineage>
        <taxon>Eukaryota</taxon>
        <taxon>Metazoa</taxon>
        <taxon>Ecdysozoa</taxon>
        <taxon>Nematoda</taxon>
        <taxon>Chromadorea</taxon>
        <taxon>Rhabditida</taxon>
        <taxon>Rhabditina</taxon>
        <taxon>Rhabditomorpha</taxon>
        <taxon>Rhabditoidea</taxon>
        <taxon>Rhabditidae</taxon>
        <taxon>Peloderinae</taxon>
        <taxon>Caenorhabditis</taxon>
    </lineage>
</organism>
<proteinExistence type="predicted"/>
<dbReference type="Gene3D" id="1.25.40.20">
    <property type="entry name" value="Ankyrin repeat-containing domain"/>
    <property type="match status" value="1"/>
</dbReference>
<evidence type="ECO:0000313" key="5">
    <source>
        <dbReference type="Proteomes" id="UP000001940"/>
    </source>
</evidence>
<feature type="repeat" description="ANK" evidence="1">
    <location>
        <begin position="907"/>
        <end position="939"/>
    </location>
</feature>
<gene>
    <name evidence="4 6" type="ORF">C01G10.1</name>
    <name evidence="4" type="ORF">CELE_C01G10.1</name>
</gene>
<dbReference type="WormBase" id="C01G10.1">
    <property type="protein sequence ID" value="CE44772"/>
    <property type="gene ID" value="WBGene00007230"/>
</dbReference>
<dbReference type="InterPro" id="IPR053345">
    <property type="entry name" value="Ankyrin_repeat-containing"/>
</dbReference>
<dbReference type="PROSITE" id="PS50172">
    <property type="entry name" value="BRCT"/>
    <property type="match status" value="1"/>
</dbReference>
<dbReference type="CTD" id="180019"/>
<dbReference type="PANTHER" id="PTHR22956">
    <property type="entry name" value="ANKYRIN REPEAT-CONTAINING PROTEIN F37A4.4-RELATED-RELATED"/>
    <property type="match status" value="1"/>
</dbReference>
<keyword evidence="1" id="KW-0040">ANK repeat</keyword>
<dbReference type="PROSITE" id="PS50297">
    <property type="entry name" value="ANK_REP_REGION"/>
    <property type="match status" value="1"/>
</dbReference>
<dbReference type="Proteomes" id="UP000001940">
    <property type="component" value="Chromosome V"/>
</dbReference>
<dbReference type="HOGENOM" id="CLU_002600_0_0_1"/>
<keyword evidence="2" id="KW-0472">Membrane</keyword>
<dbReference type="InterPro" id="IPR003125">
    <property type="entry name" value="WSN"/>
</dbReference>
<dbReference type="EMBL" id="BX284605">
    <property type="protein sequence ID" value="CAB02703.2"/>
    <property type="molecule type" value="Genomic_DNA"/>
</dbReference>
<evidence type="ECO:0000256" key="1">
    <source>
        <dbReference type="PROSITE-ProRule" id="PRU00023"/>
    </source>
</evidence>
<dbReference type="KEGG" id="cel:CELE_C01G10.1"/>
<evidence type="ECO:0000259" key="3">
    <source>
        <dbReference type="PROSITE" id="PS50172"/>
    </source>
</evidence>
<dbReference type="Pfam" id="PF00533">
    <property type="entry name" value="BRCT"/>
    <property type="match status" value="1"/>
</dbReference>
<keyword evidence="5" id="KW-1185">Reference proteome</keyword>
<dbReference type="InterPro" id="IPR001357">
    <property type="entry name" value="BRCT_dom"/>
</dbReference>
<keyword evidence="2" id="KW-0812">Transmembrane</keyword>
<dbReference type="Bgee" id="WBGene00007230">
    <property type="expression patterns" value="Expressed in material anatomical entity and 2 other cell types or tissues"/>
</dbReference>
<dbReference type="Pfam" id="PF00023">
    <property type="entry name" value="Ank"/>
    <property type="match status" value="1"/>
</dbReference>
<accession>Q93161</accession>
<dbReference type="STRING" id="6239.C01G10.1.1"/>
<dbReference type="OrthoDB" id="2384350at2759"/>
<name>Q93161_CAEEL</name>
<feature type="transmembrane region" description="Helical" evidence="2">
    <location>
        <begin position="814"/>
        <end position="838"/>
    </location>
</feature>
<sequence>MITYYFGIGILGAFLVTAGSAPSNLQLISEDFRILSRVTNAISLQAGAIRKNIKVRDLLVELIRMPRDQFNNIIDVDIKVARTELNRMGEEFEKLSLLLQNDTNSLVGDNMTDLKNNLKFLSLFSQQTSTFLDAIKYPIKNLMNNLTTIIANNSMFRSSCSQVDTDNFKSFWDSINNELSEYATNDFPGFADTFVANKPNFSDCLNYFPQLQAELDALPIWGGLEMIRKWEDIIRLVAKFDALSDSLRATNATLFRVLSSLKATKSLWKSVHPNYHAQVMTQLNRSLFEIIKHHIAPTKPVLKYSAGFRSSRDFSKISKDLSSPWFRRNIAKESKTKDLNHALKIFHDISEAVTSLDTSWHNFTALTLDFESSEVAKAGPILDVISKMSLNFANYESIIQNASNKLSECFSNFSVTSLETPNSSLQEMIQDFQQAISPATNYMKYLAQIRKQVSYININSILTIRPNRTIKSFFDEYYKKLSNEIEKQKVNKTNSLRVKTRLKIIIDQIDKREVDFHNFMTHLSQNLKNIKVITNKSLPNDTKIDKLLVEMLDTSQLRGISKCLSQEFMQPLRVLEVIEAMITVRQFAGNKTVLKMNQYLDELAKVKNQLWKVEKQIKLITSQSNSSHNLVLKLKTPELFTASLGTCAHVLEDLEEARQNHQLLSNYPDFPVQVLKTISGMGLREWLDPEQKLQVMLQKIDALDAKSKMLRKNGNLSEMVKVFDDASKINGIRGDPKDLYRLFRLLKKSSKLEKQEAAKYFESIKNLDLDFARHEAILKGAEITISSLMTYFDEIFGNKKLDIVTIAVDNQLSWIYIIIICIGVMILIGLICIVAYGFTQNGRSKYTNLYLYYVGKPVHYENRWRYSLFLDNQDGKNTLLDAVREINKTNAVNAVKAGSYINAFNKFGNTALHTATKSALPEIVKLLIKNGADRELLNTMNRTPEQMIPLVYKDIPKDKVENFDKIRALYKKANGKKHKMNVPQKFPTTSFHIWIDERTDINITNQFMEKFQAITSDEANSNTTHVIVKTDENGALETDSLDLLLWVFNGAIIVKEQWMVDCLENETVIEQDSKYLVEKVKYKGSYYNTVLQWSEAMAKGAIPYLYGVYSAVVMVECKNLLKLNSLVAIHGGVMMEVFPRKELFNVGSHPYNHANLGPLFLIHDGKINLSVYKSDPDKMYTLFTEEEFIKFMLKRDIVKDISETPISVLKDEK</sequence>
<evidence type="ECO:0000256" key="2">
    <source>
        <dbReference type="SAM" id="Phobius"/>
    </source>
</evidence>
<dbReference type="RefSeq" id="NP_506722.2">
    <property type="nucleotide sequence ID" value="NM_074321.3"/>
</dbReference>
<dbReference type="SMART" id="SM00248">
    <property type="entry name" value="ANK"/>
    <property type="match status" value="2"/>
</dbReference>
<dbReference type="PaxDb" id="6239-C01G10.1"/>
<protein>
    <submittedName>
        <fullName evidence="4">BRCT domain-containing protein</fullName>
    </submittedName>
</protein>
<dbReference type="PhylomeDB" id="Q93161"/>
<dbReference type="Gene3D" id="3.40.50.10190">
    <property type="entry name" value="BRCT domain"/>
    <property type="match status" value="1"/>
</dbReference>
<dbReference type="InterPro" id="IPR036770">
    <property type="entry name" value="Ankyrin_rpt-contain_sf"/>
</dbReference>
<keyword evidence="2" id="KW-1133">Transmembrane helix</keyword>
<dbReference type="eggNOG" id="KOG4177">
    <property type="taxonomic scope" value="Eukaryota"/>
</dbReference>
<evidence type="ECO:0000313" key="6">
    <source>
        <dbReference type="WormBase" id="C01G10.1"/>
    </source>
</evidence>
<dbReference type="SMART" id="SM00292">
    <property type="entry name" value="BRCT"/>
    <property type="match status" value="1"/>
</dbReference>
<dbReference type="FunCoup" id="Q93161">
    <property type="interactions" value="1524"/>
</dbReference>
<dbReference type="InterPro" id="IPR036420">
    <property type="entry name" value="BRCT_dom_sf"/>
</dbReference>
<reference evidence="4 5" key="1">
    <citation type="journal article" date="1998" name="Science">
        <title>Genome sequence of the nematode C. elegans: a platform for investigating biology.</title>
        <authorList>
            <consortium name="The C. elegans sequencing consortium"/>
            <person name="Sulson J.E."/>
            <person name="Waterston R."/>
        </authorList>
    </citation>
    <scope>NUCLEOTIDE SEQUENCE [LARGE SCALE GENOMIC DNA]</scope>
    <source>
        <strain evidence="4 5">Bristol N2</strain>
    </source>
</reference>